<evidence type="ECO:0000256" key="11">
    <source>
        <dbReference type="SAM" id="SignalP"/>
    </source>
</evidence>
<proteinExistence type="predicted"/>
<reference evidence="14" key="1">
    <citation type="submission" date="2025-08" db="UniProtKB">
        <authorList>
            <consortium name="RefSeq"/>
        </authorList>
    </citation>
    <scope>IDENTIFICATION</scope>
</reference>
<dbReference type="OrthoDB" id="10010939at2759"/>
<dbReference type="InterPro" id="IPR003599">
    <property type="entry name" value="Ig_sub"/>
</dbReference>
<dbReference type="KEGG" id="gsh:117347226"/>
<feature type="domain" description="Ig-like" evidence="12">
    <location>
        <begin position="345"/>
        <end position="423"/>
    </location>
</feature>
<dbReference type="RefSeq" id="XP_033773743.1">
    <property type="nucleotide sequence ID" value="XM_033917852.1"/>
</dbReference>
<feature type="chain" id="PRO_5027740571" evidence="11">
    <location>
        <begin position="22"/>
        <end position="628"/>
    </location>
</feature>
<dbReference type="InterPro" id="IPR003598">
    <property type="entry name" value="Ig_sub2"/>
</dbReference>
<dbReference type="InterPro" id="IPR013106">
    <property type="entry name" value="Ig_V-set"/>
</dbReference>
<dbReference type="CTD" id="4162"/>
<keyword evidence="8" id="KW-0393">Immunoglobulin domain</keyword>
<keyword evidence="5 10" id="KW-0472">Membrane</keyword>
<dbReference type="InterPro" id="IPR013098">
    <property type="entry name" value="Ig_I-set"/>
</dbReference>
<feature type="domain" description="Ig-like" evidence="12">
    <location>
        <begin position="430"/>
        <end position="518"/>
    </location>
</feature>
<feature type="transmembrane region" description="Helical" evidence="10">
    <location>
        <begin position="541"/>
        <end position="565"/>
    </location>
</feature>
<keyword evidence="2 10" id="KW-0812">Transmembrane</keyword>
<dbReference type="Pfam" id="PF13927">
    <property type="entry name" value="Ig_3"/>
    <property type="match status" value="1"/>
</dbReference>
<dbReference type="Proteomes" id="UP000515159">
    <property type="component" value="Chromosome 13"/>
</dbReference>
<evidence type="ECO:0000256" key="10">
    <source>
        <dbReference type="SAM" id="Phobius"/>
    </source>
</evidence>
<name>A0A6P8PGB0_GEOSA</name>
<evidence type="ECO:0000256" key="6">
    <source>
        <dbReference type="ARBA" id="ARBA00023157"/>
    </source>
</evidence>
<dbReference type="InterPro" id="IPR007110">
    <property type="entry name" value="Ig-like_dom"/>
</dbReference>
<gene>
    <name evidence="14" type="primary">MCAM</name>
</gene>
<dbReference type="FunCoup" id="A0A6P8PGB0">
    <property type="interactions" value="100"/>
</dbReference>
<dbReference type="InterPro" id="IPR013783">
    <property type="entry name" value="Ig-like_fold"/>
</dbReference>
<dbReference type="PANTHER" id="PTHR11973">
    <property type="entry name" value="CELL SURFACE GLYCOPROTEIN MUC18-RELATED"/>
    <property type="match status" value="1"/>
</dbReference>
<accession>A0A6P8PGB0</accession>
<keyword evidence="3" id="KW-0677">Repeat</keyword>
<dbReference type="AlphaFoldDB" id="A0A6P8PGB0"/>
<evidence type="ECO:0000256" key="8">
    <source>
        <dbReference type="ARBA" id="ARBA00023319"/>
    </source>
</evidence>
<dbReference type="Gene3D" id="2.60.40.10">
    <property type="entry name" value="Immunoglobulins"/>
    <property type="match status" value="5"/>
</dbReference>
<dbReference type="GO" id="GO:0005886">
    <property type="term" value="C:plasma membrane"/>
    <property type="evidence" value="ECO:0007669"/>
    <property type="project" value="TreeGrafter"/>
</dbReference>
<evidence type="ECO:0000313" key="13">
    <source>
        <dbReference type="Proteomes" id="UP000515159"/>
    </source>
</evidence>
<dbReference type="InterPro" id="IPR051116">
    <property type="entry name" value="Surface_Rcpt/Adhesion_Mol"/>
</dbReference>
<evidence type="ECO:0000313" key="14">
    <source>
        <dbReference type="RefSeq" id="XP_033773743.1"/>
    </source>
</evidence>
<dbReference type="PROSITE" id="PS50835">
    <property type="entry name" value="IG_LIKE"/>
    <property type="match status" value="5"/>
</dbReference>
<organism evidence="13 14">
    <name type="scientific">Geotrypetes seraphini</name>
    <name type="common">Gaboon caecilian</name>
    <name type="synonym">Caecilia seraphini</name>
    <dbReference type="NCBI Taxonomy" id="260995"/>
    <lineage>
        <taxon>Eukaryota</taxon>
        <taxon>Metazoa</taxon>
        <taxon>Chordata</taxon>
        <taxon>Craniata</taxon>
        <taxon>Vertebrata</taxon>
        <taxon>Euteleostomi</taxon>
        <taxon>Amphibia</taxon>
        <taxon>Gymnophiona</taxon>
        <taxon>Geotrypetes</taxon>
    </lineage>
</organism>
<dbReference type="Pfam" id="PF07686">
    <property type="entry name" value="V-set"/>
    <property type="match status" value="1"/>
</dbReference>
<feature type="domain" description="Ig-like" evidence="12">
    <location>
        <begin position="245"/>
        <end position="339"/>
    </location>
</feature>
<dbReference type="SUPFAM" id="SSF48726">
    <property type="entry name" value="Immunoglobulin"/>
    <property type="match status" value="5"/>
</dbReference>
<evidence type="ECO:0000256" key="1">
    <source>
        <dbReference type="ARBA" id="ARBA00004479"/>
    </source>
</evidence>
<dbReference type="GeneID" id="117347226"/>
<keyword evidence="6" id="KW-1015">Disulfide bond</keyword>
<dbReference type="InterPro" id="IPR036179">
    <property type="entry name" value="Ig-like_dom_sf"/>
</dbReference>
<feature type="signal peptide" evidence="11">
    <location>
        <begin position="1"/>
        <end position="21"/>
    </location>
</feature>
<feature type="domain" description="Ig-like" evidence="12">
    <location>
        <begin position="22"/>
        <end position="128"/>
    </location>
</feature>
<evidence type="ECO:0000256" key="5">
    <source>
        <dbReference type="ARBA" id="ARBA00023136"/>
    </source>
</evidence>
<dbReference type="SMART" id="SM00408">
    <property type="entry name" value="IGc2"/>
    <property type="match status" value="4"/>
</dbReference>
<sequence>MALCSRVLCLLLLSSFRHVASDRVKVSLPNVVEVRKGDDAIINCSFTIPGQANYTYLHWLYEKNGRVNIYYVGQDRQYAYDTEFKDRIHVADNFTLYISEVTLQDERTFVCQIGAGSAGFGENRTELRVYKSPDPPDITVNEVGILVTDEETPKIARCETKNGHPVPNITWYKNKYPLHQGNKEVNIATTVIKESSGLYTVSSTLHSRLSKDDKDAFFYCEVNYRLPGKDLMMESERVNVTIFYPMENVSLIVESPSRPVTEGDNVGLRCKGDGNPAPEYTFYRVWESEDRKEMEEEIKEARDGLLMFESVRRNASGHYRCRALDLNFVVSLQADTMLSVNYLDPIQMSRESPVELNFGDNTTIVCSTMGSQPSAIQWQWEEQVIAIGPLLNLSSVDYKSGGQYSCVVTMPGVPGLNASKGVTVVVKGQPLVSVSRHLVQVVQNDVLNVTCEAFGYPAPEITWSVNGSVVHKREKHPVSSELSVQVTKELLRSGIKCSATNSLGRGEELITLQEVTVTTRPTITSTGEPVKKEQKRAESKGVLIVAIIVCILAIAVLGAVLYFLYKKGKIPCGHSGKQEITKPGKQQEDIVVEMKSDKAPEETELLPGPTGEKPLPGDQGEKYIDLRN</sequence>
<feature type="region of interest" description="Disordered" evidence="9">
    <location>
        <begin position="595"/>
        <end position="628"/>
    </location>
</feature>
<evidence type="ECO:0000256" key="9">
    <source>
        <dbReference type="SAM" id="MobiDB-lite"/>
    </source>
</evidence>
<feature type="domain" description="Ig-like" evidence="12">
    <location>
        <begin position="136"/>
        <end position="239"/>
    </location>
</feature>
<dbReference type="GO" id="GO:0005055">
    <property type="term" value="F:laminin receptor activity"/>
    <property type="evidence" value="ECO:0007669"/>
    <property type="project" value="TreeGrafter"/>
</dbReference>
<dbReference type="CDD" id="cd00096">
    <property type="entry name" value="Ig"/>
    <property type="match status" value="2"/>
</dbReference>
<comment type="subcellular location">
    <subcellularLocation>
        <location evidence="1">Membrane</location>
        <topology evidence="1">Single-pass type I membrane protein</topology>
    </subcellularLocation>
</comment>
<dbReference type="Pfam" id="PF08205">
    <property type="entry name" value="C2-set_2"/>
    <property type="match status" value="1"/>
</dbReference>
<evidence type="ECO:0000256" key="7">
    <source>
        <dbReference type="ARBA" id="ARBA00023180"/>
    </source>
</evidence>
<dbReference type="SMART" id="SM00409">
    <property type="entry name" value="IG"/>
    <property type="match status" value="3"/>
</dbReference>
<keyword evidence="4 10" id="KW-1133">Transmembrane helix</keyword>
<dbReference type="Pfam" id="PF07679">
    <property type="entry name" value="I-set"/>
    <property type="match status" value="1"/>
</dbReference>
<evidence type="ECO:0000256" key="4">
    <source>
        <dbReference type="ARBA" id="ARBA00022989"/>
    </source>
</evidence>
<evidence type="ECO:0000259" key="12">
    <source>
        <dbReference type="PROSITE" id="PS50835"/>
    </source>
</evidence>
<keyword evidence="11" id="KW-0732">Signal</keyword>
<protein>
    <submittedName>
        <fullName evidence="14">Cell surface glycoprotein MUC18 isoform X1</fullName>
    </submittedName>
</protein>
<keyword evidence="13" id="KW-1185">Reference proteome</keyword>
<dbReference type="PANTHER" id="PTHR11973:SF18">
    <property type="entry name" value="CELL SURFACE GLYCOPROTEIN MUC18"/>
    <property type="match status" value="1"/>
</dbReference>
<dbReference type="InterPro" id="IPR013162">
    <property type="entry name" value="CD80_C2-set"/>
</dbReference>
<keyword evidence="7" id="KW-0325">Glycoprotein</keyword>
<evidence type="ECO:0000256" key="3">
    <source>
        <dbReference type="ARBA" id="ARBA00022737"/>
    </source>
</evidence>
<dbReference type="InParanoid" id="A0A6P8PGB0"/>
<feature type="compositionally biased region" description="Basic and acidic residues" evidence="9">
    <location>
        <begin position="619"/>
        <end position="628"/>
    </location>
</feature>
<evidence type="ECO:0000256" key="2">
    <source>
        <dbReference type="ARBA" id="ARBA00022692"/>
    </source>
</evidence>